<dbReference type="SUPFAM" id="SSF48366">
    <property type="entry name" value="Ras GEF"/>
    <property type="match status" value="1"/>
</dbReference>
<feature type="compositionally biased region" description="Pro residues" evidence="3">
    <location>
        <begin position="28"/>
        <end position="38"/>
    </location>
</feature>
<dbReference type="Gene3D" id="1.20.870.10">
    <property type="entry name" value="Son of sevenless (SoS) protein Chain: S domain 1"/>
    <property type="match status" value="1"/>
</dbReference>
<feature type="compositionally biased region" description="Low complexity" evidence="3">
    <location>
        <begin position="104"/>
        <end position="118"/>
    </location>
</feature>
<feature type="compositionally biased region" description="Low complexity" evidence="3">
    <location>
        <begin position="12"/>
        <end position="27"/>
    </location>
</feature>
<dbReference type="OrthoDB" id="5559795at2759"/>
<dbReference type="GO" id="GO:0005085">
    <property type="term" value="F:guanyl-nucleotide exchange factor activity"/>
    <property type="evidence" value="ECO:0007669"/>
    <property type="project" value="UniProtKB-KW"/>
</dbReference>
<dbReference type="VEuPathDB" id="FungiDB:AMAG_16981"/>
<feature type="region of interest" description="Disordered" evidence="3">
    <location>
        <begin position="61"/>
        <end position="118"/>
    </location>
</feature>
<sequence length="1182" mass="127771">MAAPALDDDLRAVLAARAPGTTAAATDPPWPTPPPDPTAPRHAPTAAAVAAAAASAALSRVGSVAVPSSSGEYSAQSHGNPDRVNPSLRSRLLRIGTTKKSKKSQSLGSLLPPAMSSMPSATASAISLVPPSSDGGVSASTSSSSLAFSSAVSDDDDDDDDNADARSDITVKPPSGKSSCDRSSGWDTTSIAPSTRTLGSIRKGLAKMRAMITSTSTPMLLNDKAKGGGDDGDSSEDDESTDGSSGGAHLGIVTSSTPELMQPPDLHVDIEVPDLQIAEEATVEVMDHVTISVALGDSDPQDIGLIVSLSGHNVFPTMHDALQQLYVELSQDLVPSTLYYFDPRHPGLRVEVGDGDSIDMLLHQHRSWKIIPNSVDFSMTATLPGTNEACTVAYDRVIKVGQVVDQLKEFYKIAPSLPYGLYVTSEMGAFLLESHQPLALYDIRPMDVVELRSTAEFLYVRVHVPELDTRFVVKTPAHFTGKDLTAQIQYTIRAKNATLQHPDRQYAIWMPRLAQWLMASDTVGTLAQFLSVTEIHDCGVEYKLLAMYAEVATRHGAHMVGVAAGASVADVQRVIDLDDPSAGGEEVGGAAMFGVAGDELPVGDTMWDAVRQIGCPTEFVSRARVKPMQVTTTRDLGAQIVVEIDLAATLADLAPMLSRRLGVWPAHVRHIYLNDASGVPMVLDRPLDELLVGADGDRLVVELNEEQWRSDGKAVLDAWEMDVPPANAGVWSEGPDRAGNVKVNGQGVVTAATLNKLIERMTVDKITDFEEYTNLTATFLLTYHSFASPKQVLAKLMERYHVPRFGHQSLPDYDRIRSNVQSRVCNVLKLWAKQYPTCFFEPAGQALIEDLLEFTARVMAVDKQAGLGKQIRRSLFKLSSARERKSTHPQPPPAPAPLSRVPRLKTGVTLFHHDPIEVARQLCLADHAVYRRVKPTELLGQAWMHADAQTRAPTIFLLTKRFNALARWLTRSVLAVRDVAGRAVRVEWIVEVAGYLAEFRDYLALMAILAALGGAPVSRLKHTRAAMSTRARKKLGDLEEMMHPKHSHKRYREQFRAVRGDGGGGAARIPYLTVHLTDLVGIEDGNPDSIGTLINVAKRRLVHGVISDLLAAQDDEFPFASVPDVQRLLALCHAPAAPGLREVTDDELFRVSLELEPRGWDGVAPLAANGGVMSPPMTPTVT</sequence>
<evidence type="ECO:0008006" key="8">
    <source>
        <dbReference type="Google" id="ProtNLM"/>
    </source>
</evidence>
<dbReference type="GO" id="GO:0005886">
    <property type="term" value="C:plasma membrane"/>
    <property type="evidence" value="ECO:0007669"/>
    <property type="project" value="TreeGrafter"/>
</dbReference>
<dbReference type="PROSITE" id="PS50009">
    <property type="entry name" value="RASGEF_CAT"/>
    <property type="match status" value="1"/>
</dbReference>
<dbReference type="PANTHER" id="PTHR23113:SF366">
    <property type="entry name" value="RAS GUANINE NUCLEOTIDE EXCHANGE FACTOR R"/>
    <property type="match status" value="1"/>
</dbReference>
<dbReference type="Pfam" id="PF00617">
    <property type="entry name" value="RasGEF"/>
    <property type="match status" value="1"/>
</dbReference>
<feature type="region of interest" description="Disordered" evidence="3">
    <location>
        <begin position="1"/>
        <end position="47"/>
    </location>
</feature>
<protein>
    <recommendedName>
        <fullName evidence="8">Ras-GEF domain-containing protein</fullName>
    </recommendedName>
</protein>
<feature type="compositionally biased region" description="Acidic residues" evidence="3">
    <location>
        <begin position="230"/>
        <end position="241"/>
    </location>
</feature>
<dbReference type="InterPro" id="IPR008937">
    <property type="entry name" value="Ras-like_GEF"/>
</dbReference>
<name>A0A0L0TCX9_ALLM3</name>
<evidence type="ECO:0000313" key="7">
    <source>
        <dbReference type="Proteomes" id="UP000054350"/>
    </source>
</evidence>
<accession>A0A0L0TCX9</accession>
<dbReference type="Proteomes" id="UP000054350">
    <property type="component" value="Unassembled WGS sequence"/>
</dbReference>
<dbReference type="Pfam" id="PF00618">
    <property type="entry name" value="RasGEF_N"/>
    <property type="match status" value="1"/>
</dbReference>
<dbReference type="SMART" id="SM00229">
    <property type="entry name" value="RasGEFN"/>
    <property type="match status" value="1"/>
</dbReference>
<dbReference type="eggNOG" id="KOG3417">
    <property type="taxonomic scope" value="Eukaryota"/>
</dbReference>
<dbReference type="Gene3D" id="1.10.840.10">
    <property type="entry name" value="Ras guanine-nucleotide exchange factors catalytic domain"/>
    <property type="match status" value="1"/>
</dbReference>
<dbReference type="SMART" id="SM00147">
    <property type="entry name" value="RasGEF"/>
    <property type="match status" value="1"/>
</dbReference>
<evidence type="ECO:0000259" key="4">
    <source>
        <dbReference type="PROSITE" id="PS50009"/>
    </source>
</evidence>
<evidence type="ECO:0000256" key="3">
    <source>
        <dbReference type="SAM" id="MobiDB-lite"/>
    </source>
</evidence>
<dbReference type="InterPro" id="IPR001895">
    <property type="entry name" value="RASGEF_cat_dom"/>
</dbReference>
<reference evidence="7" key="2">
    <citation type="submission" date="2009-11" db="EMBL/GenBank/DDBJ databases">
        <title>The Genome Sequence of Allomyces macrogynus strain ATCC 38327.</title>
        <authorList>
            <consortium name="The Broad Institute Genome Sequencing Platform"/>
            <person name="Russ C."/>
            <person name="Cuomo C."/>
            <person name="Shea T."/>
            <person name="Young S.K."/>
            <person name="Zeng Q."/>
            <person name="Koehrsen M."/>
            <person name="Haas B."/>
            <person name="Borodovsky M."/>
            <person name="Guigo R."/>
            <person name="Alvarado L."/>
            <person name="Berlin A."/>
            <person name="Borenstein D."/>
            <person name="Chen Z."/>
            <person name="Engels R."/>
            <person name="Freedman E."/>
            <person name="Gellesch M."/>
            <person name="Goldberg J."/>
            <person name="Griggs A."/>
            <person name="Gujja S."/>
            <person name="Heiman D."/>
            <person name="Hepburn T."/>
            <person name="Howarth C."/>
            <person name="Jen D."/>
            <person name="Larson L."/>
            <person name="Lewis B."/>
            <person name="Mehta T."/>
            <person name="Park D."/>
            <person name="Pearson M."/>
            <person name="Roberts A."/>
            <person name="Saif S."/>
            <person name="Shenoy N."/>
            <person name="Sisk P."/>
            <person name="Stolte C."/>
            <person name="Sykes S."/>
            <person name="Walk T."/>
            <person name="White J."/>
            <person name="Yandava C."/>
            <person name="Burger G."/>
            <person name="Gray M.W."/>
            <person name="Holland P.W.H."/>
            <person name="King N."/>
            <person name="Lang F.B.F."/>
            <person name="Roger A.J."/>
            <person name="Ruiz-Trillo I."/>
            <person name="Lander E."/>
            <person name="Nusbaum C."/>
        </authorList>
    </citation>
    <scope>NUCLEOTIDE SEQUENCE [LARGE SCALE GENOMIC DNA]</scope>
    <source>
        <strain evidence="7">ATCC 38327</strain>
    </source>
</reference>
<evidence type="ECO:0000313" key="6">
    <source>
        <dbReference type="EMBL" id="KNE72536.1"/>
    </source>
</evidence>
<dbReference type="AlphaFoldDB" id="A0A0L0TCX9"/>
<feature type="domain" description="N-terminal Ras-GEF" evidence="5">
    <location>
        <begin position="745"/>
        <end position="879"/>
    </location>
</feature>
<reference evidence="6 7" key="1">
    <citation type="submission" date="2009-11" db="EMBL/GenBank/DDBJ databases">
        <title>Annotation of Allomyces macrogynus ATCC 38327.</title>
        <authorList>
            <consortium name="The Broad Institute Genome Sequencing Platform"/>
            <person name="Russ C."/>
            <person name="Cuomo C."/>
            <person name="Burger G."/>
            <person name="Gray M.W."/>
            <person name="Holland P.W.H."/>
            <person name="King N."/>
            <person name="Lang F.B.F."/>
            <person name="Roger A.J."/>
            <person name="Ruiz-Trillo I."/>
            <person name="Young S.K."/>
            <person name="Zeng Q."/>
            <person name="Gargeya S."/>
            <person name="Fitzgerald M."/>
            <person name="Haas B."/>
            <person name="Abouelleil A."/>
            <person name="Alvarado L."/>
            <person name="Arachchi H.M."/>
            <person name="Berlin A."/>
            <person name="Chapman S.B."/>
            <person name="Gearin G."/>
            <person name="Goldberg J."/>
            <person name="Griggs A."/>
            <person name="Gujja S."/>
            <person name="Hansen M."/>
            <person name="Heiman D."/>
            <person name="Howarth C."/>
            <person name="Larimer J."/>
            <person name="Lui A."/>
            <person name="MacDonald P.J.P."/>
            <person name="McCowen C."/>
            <person name="Montmayeur A."/>
            <person name="Murphy C."/>
            <person name="Neiman D."/>
            <person name="Pearson M."/>
            <person name="Priest M."/>
            <person name="Roberts A."/>
            <person name="Saif S."/>
            <person name="Shea T."/>
            <person name="Sisk P."/>
            <person name="Stolte C."/>
            <person name="Sykes S."/>
            <person name="Wortman J."/>
            <person name="Nusbaum C."/>
            <person name="Birren B."/>
        </authorList>
    </citation>
    <scope>NUCLEOTIDE SEQUENCE [LARGE SCALE GENOMIC DNA]</scope>
    <source>
        <strain evidence="6 7">ATCC 38327</strain>
    </source>
</reference>
<evidence type="ECO:0000256" key="2">
    <source>
        <dbReference type="PROSITE-ProRule" id="PRU00168"/>
    </source>
</evidence>
<dbReference type="InterPro" id="IPR000651">
    <property type="entry name" value="Ras-like_Gua-exchang_fac_N"/>
</dbReference>
<feature type="compositionally biased region" description="Polar residues" evidence="3">
    <location>
        <begin position="176"/>
        <end position="195"/>
    </location>
</feature>
<dbReference type="InterPro" id="IPR023578">
    <property type="entry name" value="Ras_GEF_dom_sf"/>
</dbReference>
<feature type="region of interest" description="Disordered" evidence="3">
    <location>
        <begin position="149"/>
        <end position="195"/>
    </location>
</feature>
<feature type="domain" description="Ras-GEF" evidence="4">
    <location>
        <begin position="914"/>
        <end position="1158"/>
    </location>
</feature>
<dbReference type="PANTHER" id="PTHR23113">
    <property type="entry name" value="GUANINE NUCLEOTIDE EXCHANGE FACTOR"/>
    <property type="match status" value="1"/>
</dbReference>
<evidence type="ECO:0000256" key="1">
    <source>
        <dbReference type="ARBA" id="ARBA00022658"/>
    </source>
</evidence>
<gene>
    <name evidence="6" type="ORF">AMAG_16981</name>
</gene>
<dbReference type="GO" id="GO:0007265">
    <property type="term" value="P:Ras protein signal transduction"/>
    <property type="evidence" value="ECO:0007669"/>
    <property type="project" value="TreeGrafter"/>
</dbReference>
<keyword evidence="7" id="KW-1185">Reference proteome</keyword>
<proteinExistence type="predicted"/>
<feature type="compositionally biased region" description="Polar residues" evidence="3">
    <location>
        <begin position="66"/>
        <end position="79"/>
    </location>
</feature>
<dbReference type="CDD" id="cd06224">
    <property type="entry name" value="REM"/>
    <property type="match status" value="1"/>
</dbReference>
<dbReference type="EMBL" id="GG745381">
    <property type="protein sequence ID" value="KNE72536.1"/>
    <property type="molecule type" value="Genomic_DNA"/>
</dbReference>
<feature type="compositionally biased region" description="Acidic residues" evidence="3">
    <location>
        <begin position="153"/>
        <end position="162"/>
    </location>
</feature>
<evidence type="ECO:0000259" key="5">
    <source>
        <dbReference type="PROSITE" id="PS50212"/>
    </source>
</evidence>
<feature type="region of interest" description="Disordered" evidence="3">
    <location>
        <begin position="214"/>
        <end position="262"/>
    </location>
</feature>
<dbReference type="InterPro" id="IPR036964">
    <property type="entry name" value="RASGEF_cat_dom_sf"/>
</dbReference>
<dbReference type="STRING" id="578462.A0A0L0TCX9"/>
<feature type="region of interest" description="Disordered" evidence="3">
    <location>
        <begin position="881"/>
        <end position="900"/>
    </location>
</feature>
<organism evidence="6 7">
    <name type="scientific">Allomyces macrogynus (strain ATCC 38327)</name>
    <name type="common">Allomyces javanicus var. macrogynus</name>
    <dbReference type="NCBI Taxonomy" id="578462"/>
    <lineage>
        <taxon>Eukaryota</taxon>
        <taxon>Fungi</taxon>
        <taxon>Fungi incertae sedis</taxon>
        <taxon>Blastocladiomycota</taxon>
        <taxon>Blastocladiomycetes</taxon>
        <taxon>Blastocladiales</taxon>
        <taxon>Blastocladiaceae</taxon>
        <taxon>Allomyces</taxon>
    </lineage>
</organism>
<keyword evidence="1 2" id="KW-0344">Guanine-nucleotide releasing factor</keyword>
<dbReference type="PROSITE" id="PS50212">
    <property type="entry name" value="RASGEF_NTER"/>
    <property type="match status" value="1"/>
</dbReference>